<dbReference type="Proteomes" id="UP001596004">
    <property type="component" value="Unassembled WGS sequence"/>
</dbReference>
<dbReference type="RefSeq" id="WP_380838296.1">
    <property type="nucleotide sequence ID" value="NZ_JBHSFP010000003.1"/>
</dbReference>
<dbReference type="EMBL" id="JBHSFP010000003">
    <property type="protein sequence ID" value="MFC4530451.1"/>
    <property type="molecule type" value="Genomic_DNA"/>
</dbReference>
<accession>A0ABV9CBQ4</accession>
<dbReference type="GO" id="GO:0016787">
    <property type="term" value="F:hydrolase activity"/>
    <property type="evidence" value="ECO:0007669"/>
    <property type="project" value="UniProtKB-KW"/>
</dbReference>
<feature type="region of interest" description="Disordered" evidence="1">
    <location>
        <begin position="691"/>
        <end position="722"/>
    </location>
</feature>
<gene>
    <name evidence="3" type="ORF">ACFO60_06730</name>
</gene>
<dbReference type="InterPro" id="IPR010427">
    <property type="entry name" value="DUF1023"/>
</dbReference>
<evidence type="ECO:0000256" key="1">
    <source>
        <dbReference type="SAM" id="MobiDB-lite"/>
    </source>
</evidence>
<keyword evidence="4" id="KW-1185">Reference proteome</keyword>
<evidence type="ECO:0000313" key="3">
    <source>
        <dbReference type="EMBL" id="MFC4530451.1"/>
    </source>
</evidence>
<evidence type="ECO:0000259" key="2">
    <source>
        <dbReference type="Pfam" id="PF06259"/>
    </source>
</evidence>
<feature type="domain" description="DUF1023" evidence="2">
    <location>
        <begin position="452"/>
        <end position="616"/>
    </location>
</feature>
<organism evidence="3 4">
    <name type="scientific">Sphaerisporangium dianthi</name>
    <dbReference type="NCBI Taxonomy" id="1436120"/>
    <lineage>
        <taxon>Bacteria</taxon>
        <taxon>Bacillati</taxon>
        <taxon>Actinomycetota</taxon>
        <taxon>Actinomycetes</taxon>
        <taxon>Streptosporangiales</taxon>
        <taxon>Streptosporangiaceae</taxon>
        <taxon>Sphaerisporangium</taxon>
    </lineage>
</organism>
<protein>
    <submittedName>
        <fullName evidence="3">Alpha/beta hydrolase</fullName>
    </submittedName>
</protein>
<dbReference type="SUPFAM" id="SSF53474">
    <property type="entry name" value="alpha/beta-Hydrolases"/>
    <property type="match status" value="1"/>
</dbReference>
<evidence type="ECO:0000313" key="4">
    <source>
        <dbReference type="Proteomes" id="UP001596004"/>
    </source>
</evidence>
<dbReference type="InterPro" id="IPR029058">
    <property type="entry name" value="AB_hydrolase_fold"/>
</dbReference>
<sequence>MSDEPEQTTGMLTGTAVHVAETVIDTAKEAADAVIVTAVAAGTVAEDGARIAGEVAEQVARGAEAAAEATESAAGNLARSADRVAEDAADAARDAAAATARLAEDTARITAAAAGILASGADTTARLVHEAGRAVAGAATATAEAATTAKDAVAEATNRAVDGVTPADPPAQGPVADLGAMEARLAGAEVAVAAEAGAEAVNGAARLVVEGVREVSEAAGGVARGVAEESARAAAEADALLRAAGDAAAGAAETFAAAAHDAADTAASVASIGAGAAALLRAAGTDAGAMAAGVEAAGRAVADTVREQGRAVAGEIEDAGAAMADDLILASLPDHGTTSSHHAISCTPGDLSDIEALDAANRRALADVFDRDVARANAARFEYEQVVERAAAGLEPTPEDEKAALRLVTAERTREIVASVRDAVGRPMVVEGGGVSQELPVRIVEMNLRDNRIAVVIGDPRTADRIVARVQGMNKSIMDTAEELERTRLELNAIADADPGRTTAAVYWLYGPPNGLIAANSTQIAKAAAPELTEFVAKLRAQNTNPGLEVILESHSYGTVLAGDALAHDGLSSLVDRAIFLGSPGLGVDSPEALHMPAEDMWAGTIQGDFIVHSGTLKQIDHGLNGGIPPGVHELAHGVDPTEFLQRLPADEHTAHGMVDRHGDYWIPGSTTLQNRANVIVGHPERVVPARVVDDPDPETPRPSSTGGTHHPLTTIRMRKSR</sequence>
<proteinExistence type="predicted"/>
<dbReference type="Pfam" id="PF06259">
    <property type="entry name" value="Abhydrolase_8"/>
    <property type="match status" value="1"/>
</dbReference>
<dbReference type="Gene3D" id="3.40.50.1820">
    <property type="entry name" value="alpha/beta hydrolase"/>
    <property type="match status" value="1"/>
</dbReference>
<name>A0ABV9CBQ4_9ACTN</name>
<keyword evidence="3" id="KW-0378">Hydrolase</keyword>
<reference evidence="4" key="1">
    <citation type="journal article" date="2019" name="Int. J. Syst. Evol. Microbiol.">
        <title>The Global Catalogue of Microorganisms (GCM) 10K type strain sequencing project: providing services to taxonomists for standard genome sequencing and annotation.</title>
        <authorList>
            <consortium name="The Broad Institute Genomics Platform"/>
            <consortium name="The Broad Institute Genome Sequencing Center for Infectious Disease"/>
            <person name="Wu L."/>
            <person name="Ma J."/>
        </authorList>
    </citation>
    <scope>NUCLEOTIDE SEQUENCE [LARGE SCALE GENOMIC DNA]</scope>
    <source>
        <strain evidence="4">CGMCC 4.7132</strain>
    </source>
</reference>
<comment type="caution">
    <text evidence="3">The sequence shown here is derived from an EMBL/GenBank/DDBJ whole genome shotgun (WGS) entry which is preliminary data.</text>
</comment>